<dbReference type="Proteomes" id="UP000594638">
    <property type="component" value="Unassembled WGS sequence"/>
</dbReference>
<evidence type="ECO:0000313" key="4">
    <source>
        <dbReference type="Proteomes" id="UP000594638"/>
    </source>
</evidence>
<evidence type="ECO:0000256" key="2">
    <source>
        <dbReference type="SAM" id="MobiDB-lite"/>
    </source>
</evidence>
<dbReference type="CDD" id="cd11650">
    <property type="entry name" value="AT4G37440_like"/>
    <property type="match status" value="1"/>
</dbReference>
<feature type="compositionally biased region" description="Basic residues" evidence="2">
    <location>
        <begin position="462"/>
        <end position="482"/>
    </location>
</feature>
<evidence type="ECO:0000313" key="3">
    <source>
        <dbReference type="EMBL" id="CAA3020608.1"/>
    </source>
</evidence>
<reference evidence="3 4" key="1">
    <citation type="submission" date="2019-12" db="EMBL/GenBank/DDBJ databases">
        <authorList>
            <person name="Alioto T."/>
            <person name="Alioto T."/>
            <person name="Gomez Garrido J."/>
        </authorList>
    </citation>
    <scope>NUCLEOTIDE SEQUENCE [LARGE SCALE GENOMIC DNA]</scope>
</reference>
<feature type="region of interest" description="Disordered" evidence="2">
    <location>
        <begin position="69"/>
        <end position="94"/>
    </location>
</feature>
<gene>
    <name evidence="3" type="ORF">OLEA9_A121919</name>
</gene>
<dbReference type="AlphaFoldDB" id="A0A8S0UTN3"/>
<feature type="compositionally biased region" description="Basic and acidic residues" evidence="2">
    <location>
        <begin position="1"/>
        <end position="13"/>
    </location>
</feature>
<evidence type="ECO:0000256" key="1">
    <source>
        <dbReference type="SAM" id="Coils"/>
    </source>
</evidence>
<protein>
    <submittedName>
        <fullName evidence="3">Uncharacterized protein</fullName>
    </submittedName>
</protein>
<dbReference type="PANTHER" id="PTHR34057:SF10">
    <property type="entry name" value="TRANSPOSASE, PTTA_EN_SPM, PLANT"/>
    <property type="match status" value="1"/>
</dbReference>
<accession>A0A8S0UTN3</accession>
<dbReference type="InterPro" id="IPR038745">
    <property type="entry name" value="AT4G37440-like"/>
</dbReference>
<organism evidence="3 4">
    <name type="scientific">Olea europaea subsp. europaea</name>
    <dbReference type="NCBI Taxonomy" id="158383"/>
    <lineage>
        <taxon>Eukaryota</taxon>
        <taxon>Viridiplantae</taxon>
        <taxon>Streptophyta</taxon>
        <taxon>Embryophyta</taxon>
        <taxon>Tracheophyta</taxon>
        <taxon>Spermatophyta</taxon>
        <taxon>Magnoliopsida</taxon>
        <taxon>eudicotyledons</taxon>
        <taxon>Gunneridae</taxon>
        <taxon>Pentapetalae</taxon>
        <taxon>asterids</taxon>
        <taxon>lamiids</taxon>
        <taxon>Lamiales</taxon>
        <taxon>Oleaceae</taxon>
        <taxon>Oleeae</taxon>
        <taxon>Olea</taxon>
    </lineage>
</organism>
<dbReference type="PANTHER" id="PTHR34057">
    <property type="entry name" value="ELONGATION FACTOR"/>
    <property type="match status" value="1"/>
</dbReference>
<comment type="caution">
    <text evidence="3">The sequence shown here is derived from an EMBL/GenBank/DDBJ whole genome shotgun (WGS) entry which is preliminary data.</text>
</comment>
<name>A0A8S0UTN3_OLEEU</name>
<sequence>MGPERELQKRSETNMEAEASKACGNFDQELEDKLLKFTVNHEDIQKMETPLVEQTEEADVEVDVTECTNSGGNGISEVEHQDTTENSSSFDDSDSEIENANIEVSHFHDGAPSGLDFDGFGEIFRMGKKKVTTHWRSFIQPLVWRCKWAELQIKKFQSQAQEYDRKLAEYTQQKQLQSQNLTLEDGVKSFPFSCNNVRSKVLKRKKRRTEETTDVAAYMSRHSLFSYYDNKKSFTEFAVMDDDWRNPAIATERINFDDDFWANDEMQWLESRDSVNSWEHILRKIGYLQSQVAQMKSRVDKVMSEDVGKYSSADDLSLLMPSNALIGSPRNTASLSNNGDRMPVGSYITSQLLSEYNMGDIVKRETSGLSLGDLPDVIESTDQSVLGDLCKTAEDYLLIDNTRVKEEMNNFEEVENQAIQKPLVLNDGSGSTIPPLPADADQANDDQPPPKLRSISKLTAPKTRRKRGKRKGSGQWKRRSSD</sequence>
<feature type="region of interest" description="Disordered" evidence="2">
    <location>
        <begin position="424"/>
        <end position="482"/>
    </location>
</feature>
<dbReference type="OrthoDB" id="21648at2759"/>
<feature type="coiled-coil region" evidence="1">
    <location>
        <begin position="153"/>
        <end position="180"/>
    </location>
</feature>
<keyword evidence="4" id="KW-1185">Reference proteome</keyword>
<keyword evidence="1" id="KW-0175">Coiled coil</keyword>
<proteinExistence type="predicted"/>
<dbReference type="Gramene" id="OE9A121919T2">
    <property type="protein sequence ID" value="OE9A121919C2"/>
    <property type="gene ID" value="OE9A121919"/>
</dbReference>
<dbReference type="EMBL" id="CACTIH010009041">
    <property type="protein sequence ID" value="CAA3020608.1"/>
    <property type="molecule type" value="Genomic_DNA"/>
</dbReference>
<feature type="region of interest" description="Disordered" evidence="2">
    <location>
        <begin position="1"/>
        <end position="20"/>
    </location>
</feature>